<accession>A0A1A9V4P2</accession>
<dbReference type="EnsemblMetazoa" id="GAUT025821-RA">
    <property type="protein sequence ID" value="GAUT025821-PA"/>
    <property type="gene ID" value="GAUT025821"/>
</dbReference>
<keyword evidence="2" id="KW-1185">Reference proteome</keyword>
<proteinExistence type="predicted"/>
<sequence>MTEHIENDCNSYLLKMNNYCESTLKINYDDNVRVEGIALHSQALRLHLPTFSPTYDLTVVVVSFDLPFAAHQGPAPALAALIIRTLIWRAFLKCMEIGKML</sequence>
<dbReference type="AlphaFoldDB" id="A0A1A9V4P2"/>
<protein>
    <submittedName>
        <fullName evidence="1">Uncharacterized protein</fullName>
    </submittedName>
</protein>
<name>A0A1A9V4P2_GLOAU</name>
<organism evidence="1 2">
    <name type="scientific">Glossina austeni</name>
    <name type="common">Savannah tsetse fly</name>
    <dbReference type="NCBI Taxonomy" id="7395"/>
    <lineage>
        <taxon>Eukaryota</taxon>
        <taxon>Metazoa</taxon>
        <taxon>Ecdysozoa</taxon>
        <taxon>Arthropoda</taxon>
        <taxon>Hexapoda</taxon>
        <taxon>Insecta</taxon>
        <taxon>Pterygota</taxon>
        <taxon>Neoptera</taxon>
        <taxon>Endopterygota</taxon>
        <taxon>Diptera</taxon>
        <taxon>Brachycera</taxon>
        <taxon>Muscomorpha</taxon>
        <taxon>Hippoboscoidea</taxon>
        <taxon>Glossinidae</taxon>
        <taxon>Glossina</taxon>
    </lineage>
</organism>
<reference evidence="1" key="1">
    <citation type="submission" date="2020-05" db="UniProtKB">
        <authorList>
            <consortium name="EnsemblMetazoa"/>
        </authorList>
    </citation>
    <scope>IDENTIFICATION</scope>
    <source>
        <strain evidence="1">TTRI</strain>
    </source>
</reference>
<evidence type="ECO:0000313" key="1">
    <source>
        <dbReference type="EnsemblMetazoa" id="GAUT025821-PA"/>
    </source>
</evidence>
<evidence type="ECO:0000313" key="2">
    <source>
        <dbReference type="Proteomes" id="UP000078200"/>
    </source>
</evidence>
<dbReference type="Proteomes" id="UP000078200">
    <property type="component" value="Unassembled WGS sequence"/>
</dbReference>
<dbReference type="VEuPathDB" id="VectorBase:GAUT025821"/>